<protein>
    <recommendedName>
        <fullName evidence="1">Glycosyltransferase 2-like domain-containing protein</fullName>
    </recommendedName>
</protein>
<accession>X0U299</accession>
<feature type="non-terminal residue" evidence="2">
    <location>
        <position position="171"/>
    </location>
</feature>
<name>X0U299_9ZZZZ</name>
<dbReference type="CDD" id="cd00761">
    <property type="entry name" value="Glyco_tranf_GTA_type"/>
    <property type="match status" value="1"/>
</dbReference>
<sequence length="171" mass="19431">MESITNQTYSNLEVIVVDDSSTDHTQDVIREHKKIDSRIVYLRNNASTGTPMGTRNVGIGVARGEYLAFLDDDDEWLPAKIEMQLQLISVYSMICCGCNILTSSRVFRHSPTGNKEFDIEDIFRSARYFYPSGILAKVEHVKKIGGFDQVLPEWEFFIRMINNFGKAVVLA</sequence>
<dbReference type="InterPro" id="IPR001173">
    <property type="entry name" value="Glyco_trans_2-like"/>
</dbReference>
<proteinExistence type="predicted"/>
<dbReference type="InterPro" id="IPR029044">
    <property type="entry name" value="Nucleotide-diphossugar_trans"/>
</dbReference>
<dbReference type="PANTHER" id="PTHR43685">
    <property type="entry name" value="GLYCOSYLTRANSFERASE"/>
    <property type="match status" value="1"/>
</dbReference>
<dbReference type="Gene3D" id="3.90.550.10">
    <property type="entry name" value="Spore Coat Polysaccharide Biosynthesis Protein SpsA, Chain A"/>
    <property type="match status" value="1"/>
</dbReference>
<dbReference type="InterPro" id="IPR050834">
    <property type="entry name" value="Glycosyltransf_2"/>
</dbReference>
<dbReference type="AlphaFoldDB" id="X0U299"/>
<evidence type="ECO:0000313" key="2">
    <source>
        <dbReference type="EMBL" id="GAF94517.1"/>
    </source>
</evidence>
<dbReference type="SUPFAM" id="SSF53448">
    <property type="entry name" value="Nucleotide-diphospho-sugar transferases"/>
    <property type="match status" value="1"/>
</dbReference>
<dbReference type="EMBL" id="BARS01019765">
    <property type="protein sequence ID" value="GAF94517.1"/>
    <property type="molecule type" value="Genomic_DNA"/>
</dbReference>
<gene>
    <name evidence="2" type="ORF">S01H1_31973</name>
</gene>
<feature type="domain" description="Glycosyltransferase 2-like" evidence="1">
    <location>
        <begin position="2"/>
        <end position="108"/>
    </location>
</feature>
<dbReference type="PANTHER" id="PTHR43685:SF2">
    <property type="entry name" value="GLYCOSYLTRANSFERASE 2-LIKE DOMAIN-CONTAINING PROTEIN"/>
    <property type="match status" value="1"/>
</dbReference>
<comment type="caution">
    <text evidence="2">The sequence shown here is derived from an EMBL/GenBank/DDBJ whole genome shotgun (WGS) entry which is preliminary data.</text>
</comment>
<dbReference type="Pfam" id="PF00535">
    <property type="entry name" value="Glycos_transf_2"/>
    <property type="match status" value="1"/>
</dbReference>
<reference evidence="2" key="1">
    <citation type="journal article" date="2014" name="Front. Microbiol.">
        <title>High frequency of phylogenetically diverse reductive dehalogenase-homologous genes in deep subseafloor sedimentary metagenomes.</title>
        <authorList>
            <person name="Kawai M."/>
            <person name="Futagami T."/>
            <person name="Toyoda A."/>
            <person name="Takaki Y."/>
            <person name="Nishi S."/>
            <person name="Hori S."/>
            <person name="Arai W."/>
            <person name="Tsubouchi T."/>
            <person name="Morono Y."/>
            <person name="Uchiyama I."/>
            <person name="Ito T."/>
            <person name="Fujiyama A."/>
            <person name="Inagaki F."/>
            <person name="Takami H."/>
        </authorList>
    </citation>
    <scope>NUCLEOTIDE SEQUENCE</scope>
    <source>
        <strain evidence="2">Expedition CK06-06</strain>
    </source>
</reference>
<evidence type="ECO:0000259" key="1">
    <source>
        <dbReference type="Pfam" id="PF00535"/>
    </source>
</evidence>
<organism evidence="2">
    <name type="scientific">marine sediment metagenome</name>
    <dbReference type="NCBI Taxonomy" id="412755"/>
    <lineage>
        <taxon>unclassified sequences</taxon>
        <taxon>metagenomes</taxon>
        <taxon>ecological metagenomes</taxon>
    </lineage>
</organism>